<proteinExistence type="predicted"/>
<gene>
    <name evidence="1" type="ORF">HYPSUDRAFT_80382</name>
</gene>
<sequence length="566" mass="64955">MPEFGVYEQIYKELQKPWHVHASRLRKKVAVEMIGRVIVHVKTLANRLGKRKKLTLHTPNPKDPMFQSFPDYENETCGSCVKVVSDETSKSKISAALPLPSEVITINKLQITGAMFPQRRGKEIIMGIDRYIFRFGLGVEGHGLWIPTPVYKDITNVKPEPRGQKGYMYRIPREHWSGPKGTPGFIRILFAFMCEEWTWVFIDHNAMMTIHVLCLRQPVARKDLVPGSSIWPYIWSLSHGPSLIFEEHLAVSGLHQWRHSVLEKRNPDRKPIFLTVKGNQLVFNGYGAQETSDMLFEALILPNTSTYDVCKLDALWARFEAAVFNYQQERYKLINAPQKKTKLSYVSGPKPFRFNSEAHKHYISSITTYRRQEIRITSERWSEIRKLGLIDLFNPRARMQPNGIPIVDDSLGPEFTAEYMDGPPRGGNTVKIPMRRIHLRTGPKASDKSIFAYTPLACIFDPKLLGWWATNDISFMQHDVLDIHNTTTLGPYSFRVFVSANHTSLTLKGTTEKDQAMNKKAYHGPIQIQQVGRARRRARKTVAEIQKTMNKAEKQEAAKAGKRKRL</sequence>
<reference evidence="2" key="1">
    <citation type="submission" date="2014-04" db="EMBL/GenBank/DDBJ databases">
        <title>Evolutionary Origins and Diversification of the Mycorrhizal Mutualists.</title>
        <authorList>
            <consortium name="DOE Joint Genome Institute"/>
            <consortium name="Mycorrhizal Genomics Consortium"/>
            <person name="Kohler A."/>
            <person name="Kuo A."/>
            <person name="Nagy L.G."/>
            <person name="Floudas D."/>
            <person name="Copeland A."/>
            <person name="Barry K.W."/>
            <person name="Cichocki N."/>
            <person name="Veneault-Fourrey C."/>
            <person name="LaButti K."/>
            <person name="Lindquist E.A."/>
            <person name="Lipzen A."/>
            <person name="Lundell T."/>
            <person name="Morin E."/>
            <person name="Murat C."/>
            <person name="Riley R."/>
            <person name="Ohm R."/>
            <person name="Sun H."/>
            <person name="Tunlid A."/>
            <person name="Henrissat B."/>
            <person name="Grigoriev I.V."/>
            <person name="Hibbett D.S."/>
            <person name="Martin F."/>
        </authorList>
    </citation>
    <scope>NUCLEOTIDE SEQUENCE [LARGE SCALE GENOMIC DNA]</scope>
    <source>
        <strain evidence="2">FD-334 SS-4</strain>
    </source>
</reference>
<dbReference type="EMBL" id="KN817637">
    <property type="protein sequence ID" value="KJA15720.1"/>
    <property type="molecule type" value="Genomic_DNA"/>
</dbReference>
<dbReference type="AlphaFoldDB" id="A0A0D2P5M9"/>
<protein>
    <submittedName>
        <fullName evidence="1">Uncharacterized protein</fullName>
    </submittedName>
</protein>
<evidence type="ECO:0000313" key="2">
    <source>
        <dbReference type="Proteomes" id="UP000054270"/>
    </source>
</evidence>
<accession>A0A0D2P5M9</accession>
<organism evidence="1 2">
    <name type="scientific">Hypholoma sublateritium (strain FD-334 SS-4)</name>
    <dbReference type="NCBI Taxonomy" id="945553"/>
    <lineage>
        <taxon>Eukaryota</taxon>
        <taxon>Fungi</taxon>
        <taxon>Dikarya</taxon>
        <taxon>Basidiomycota</taxon>
        <taxon>Agaricomycotina</taxon>
        <taxon>Agaricomycetes</taxon>
        <taxon>Agaricomycetidae</taxon>
        <taxon>Agaricales</taxon>
        <taxon>Agaricineae</taxon>
        <taxon>Strophariaceae</taxon>
        <taxon>Hypholoma</taxon>
    </lineage>
</organism>
<keyword evidence="2" id="KW-1185">Reference proteome</keyword>
<dbReference type="Proteomes" id="UP000054270">
    <property type="component" value="Unassembled WGS sequence"/>
</dbReference>
<evidence type="ECO:0000313" key="1">
    <source>
        <dbReference type="EMBL" id="KJA15720.1"/>
    </source>
</evidence>
<name>A0A0D2P5M9_HYPSF</name>
<dbReference type="OrthoDB" id="3025211at2759"/>